<proteinExistence type="predicted"/>
<keyword evidence="2" id="KW-1185">Reference proteome</keyword>
<dbReference type="InterPro" id="IPR013207">
    <property type="entry name" value="LGFP"/>
</dbReference>
<organism evidence="1 2">
    <name type="scientific">Micromonospora coxensis</name>
    <dbReference type="NCBI Taxonomy" id="356852"/>
    <lineage>
        <taxon>Bacteria</taxon>
        <taxon>Bacillati</taxon>
        <taxon>Actinomycetota</taxon>
        <taxon>Actinomycetes</taxon>
        <taxon>Micromonosporales</taxon>
        <taxon>Micromonosporaceae</taxon>
        <taxon>Micromonospora</taxon>
    </lineage>
</organism>
<dbReference type="Pfam" id="PF08310">
    <property type="entry name" value="LGFP"/>
    <property type="match status" value="4"/>
</dbReference>
<dbReference type="EMBL" id="LT607753">
    <property type="protein sequence ID" value="SCG66988.1"/>
    <property type="molecule type" value="Genomic_DNA"/>
</dbReference>
<dbReference type="Proteomes" id="UP000198215">
    <property type="component" value="Chromosome I"/>
</dbReference>
<evidence type="ECO:0000313" key="2">
    <source>
        <dbReference type="Proteomes" id="UP000198215"/>
    </source>
</evidence>
<dbReference type="GO" id="GO:0005975">
    <property type="term" value="P:carbohydrate metabolic process"/>
    <property type="evidence" value="ECO:0007669"/>
    <property type="project" value="InterPro"/>
</dbReference>
<dbReference type="InterPro" id="IPR011330">
    <property type="entry name" value="Glyco_hydro/deAcase_b/a-brl"/>
</dbReference>
<dbReference type="AlphaFoldDB" id="A0A1C5J8W7"/>
<dbReference type="OrthoDB" id="514320at2"/>
<reference evidence="2" key="1">
    <citation type="submission" date="2016-06" db="EMBL/GenBank/DDBJ databases">
        <authorList>
            <person name="Varghese N."/>
            <person name="Submissions Spin"/>
        </authorList>
    </citation>
    <scope>NUCLEOTIDE SEQUENCE [LARGE SCALE GENOMIC DNA]</scope>
    <source>
        <strain evidence="2">DSM 45161</strain>
    </source>
</reference>
<dbReference type="Gene3D" id="3.20.20.370">
    <property type="entry name" value="Glycoside hydrolase/deacetylase"/>
    <property type="match status" value="1"/>
</dbReference>
<gene>
    <name evidence="1" type="ORF">GA0070614_4177</name>
</gene>
<protein>
    <submittedName>
        <fullName evidence="1">LGFP repeat-containing protein</fullName>
    </submittedName>
</protein>
<dbReference type="RefSeq" id="WP_088977519.1">
    <property type="nucleotide sequence ID" value="NZ_LT607753.1"/>
</dbReference>
<evidence type="ECO:0000313" key="1">
    <source>
        <dbReference type="EMBL" id="SCG66988.1"/>
    </source>
</evidence>
<dbReference type="SUPFAM" id="SSF88713">
    <property type="entry name" value="Glycoside hydrolase/deacetylase"/>
    <property type="match status" value="1"/>
</dbReference>
<sequence length="295" mass="31466">MNRDLALRGWYVNLDWTYDTTGYQAKPWSVISQRIDAYTVPGAILVMHVSAPSTDPGYLQAIIDRLRGMGYGFASPYRAVTVGGIRSKYLSLGGPSSAFGAPVTAEMVATTSGTAVQWFQRGRIYWRSGVGTYYVFGGILTKYRSLGTVTSFLGFPLGDEQAGAGGGRYQHFQGGSIYWSTATGAHTVNGGIRTKWTALGAEAGFLGYPVSDEVAVTGGRASQFQGGNVYWSSTTGAHEVHGLILSRYLSLGGTGSRLGLPTTDEYAVTGGRRSDFQHGAIVLDSATGTTRVIYT</sequence>
<name>A0A1C5J8W7_9ACTN</name>
<accession>A0A1C5J8W7</accession>